<protein>
    <submittedName>
        <fullName evidence="6">FAD-dependent oxidoreductase</fullName>
    </submittedName>
</protein>
<dbReference type="RefSeq" id="WP_407277933.1">
    <property type="nucleotide sequence ID" value="NZ_CP141259.1"/>
</dbReference>
<keyword evidence="4" id="KW-0560">Oxidoreductase</keyword>
<dbReference type="SUPFAM" id="SSF51971">
    <property type="entry name" value="Nucleotide-binding domain"/>
    <property type="match status" value="1"/>
</dbReference>
<dbReference type="SUPFAM" id="SSF51395">
    <property type="entry name" value="FMN-linked oxidoreductases"/>
    <property type="match status" value="1"/>
</dbReference>
<proteinExistence type="predicted"/>
<dbReference type="InterPro" id="IPR013785">
    <property type="entry name" value="Aldolase_TIM"/>
</dbReference>
<dbReference type="Gene3D" id="3.40.50.720">
    <property type="entry name" value="NAD(P)-binding Rossmann-like Domain"/>
    <property type="match status" value="1"/>
</dbReference>
<dbReference type="Proteomes" id="UP001626593">
    <property type="component" value="Chromosome"/>
</dbReference>
<name>A0ABZ1AGG1_AROEV</name>
<evidence type="ECO:0000256" key="3">
    <source>
        <dbReference type="ARBA" id="ARBA00022643"/>
    </source>
</evidence>
<feature type="region of interest" description="Disordered" evidence="5">
    <location>
        <begin position="158"/>
        <end position="179"/>
    </location>
</feature>
<evidence type="ECO:0000256" key="4">
    <source>
        <dbReference type="ARBA" id="ARBA00023002"/>
    </source>
</evidence>
<dbReference type="PANTHER" id="PTHR42917:SF2">
    <property type="entry name" value="2,4-DIENOYL-COA REDUCTASE [(2E)-ENOYL-COA-PRODUCING]"/>
    <property type="match status" value="1"/>
</dbReference>
<keyword evidence="7" id="KW-1185">Reference proteome</keyword>
<comment type="cofactor">
    <cofactor evidence="1">
        <name>FMN</name>
        <dbReference type="ChEBI" id="CHEBI:58210"/>
    </cofactor>
</comment>
<reference evidence="6 7" key="1">
    <citation type="submission" date="2023-12" db="EMBL/GenBank/DDBJ databases">
        <title>A. evansii MAY27, complete genome.</title>
        <authorList>
            <person name="Wang Y."/>
        </authorList>
    </citation>
    <scope>NUCLEOTIDE SEQUENCE [LARGE SCALE GENOMIC DNA]</scope>
    <source>
        <strain evidence="6 7">MAY27</strain>
    </source>
</reference>
<keyword evidence="2" id="KW-0285">Flavoprotein</keyword>
<dbReference type="PANTHER" id="PTHR42917">
    <property type="entry name" value="2,4-DIENOYL-COA REDUCTASE"/>
    <property type="match status" value="1"/>
</dbReference>
<sequence>MFMDNCRESLLGGESIGLTIFKGGFCDLVGMVRAGIADPDFANKARDGRLGEIRRCIGCTRCIDEASEPAYIPYTPTCSINPTIGNELQWEADFRAADKPGHVVVVGGGAAGCEAARIAALRGHKVTLLEQGKRLGGQLLLAAKAPGRDSFGTRCISRRTRSRASVSTSASKPPPTSAR</sequence>
<gene>
    <name evidence="6" type="ORF">U5817_15360</name>
</gene>
<dbReference type="EMBL" id="CP141259">
    <property type="protein sequence ID" value="WRL44585.1"/>
    <property type="molecule type" value="Genomic_DNA"/>
</dbReference>
<dbReference type="Gene3D" id="3.20.20.70">
    <property type="entry name" value="Aldolase class I"/>
    <property type="match status" value="1"/>
</dbReference>
<keyword evidence="3" id="KW-0288">FMN</keyword>
<dbReference type="Pfam" id="PF12831">
    <property type="entry name" value="FAD_oxidored"/>
    <property type="match status" value="1"/>
</dbReference>
<evidence type="ECO:0000256" key="5">
    <source>
        <dbReference type="SAM" id="MobiDB-lite"/>
    </source>
</evidence>
<dbReference type="InterPro" id="IPR051793">
    <property type="entry name" value="NADH:flavin_oxidoreductase"/>
</dbReference>
<evidence type="ECO:0000313" key="7">
    <source>
        <dbReference type="Proteomes" id="UP001626593"/>
    </source>
</evidence>
<evidence type="ECO:0000256" key="2">
    <source>
        <dbReference type="ARBA" id="ARBA00022630"/>
    </source>
</evidence>
<evidence type="ECO:0000313" key="6">
    <source>
        <dbReference type="EMBL" id="WRL44585.1"/>
    </source>
</evidence>
<evidence type="ECO:0000256" key="1">
    <source>
        <dbReference type="ARBA" id="ARBA00001917"/>
    </source>
</evidence>
<organism evidence="6 7">
    <name type="scientific">Aromatoleum evansii</name>
    <name type="common">Azoarcus evansii</name>
    <dbReference type="NCBI Taxonomy" id="59406"/>
    <lineage>
        <taxon>Bacteria</taxon>
        <taxon>Pseudomonadati</taxon>
        <taxon>Pseudomonadota</taxon>
        <taxon>Betaproteobacteria</taxon>
        <taxon>Rhodocyclales</taxon>
        <taxon>Rhodocyclaceae</taxon>
        <taxon>Aromatoleum</taxon>
    </lineage>
</organism>
<accession>A0ABZ1AGG1</accession>